<evidence type="ECO:0000313" key="7">
    <source>
        <dbReference type="Proteomes" id="UP001428290"/>
    </source>
</evidence>
<dbReference type="Proteomes" id="UP001428290">
    <property type="component" value="Unassembled WGS sequence"/>
</dbReference>
<sequence>MNELVVIGVLFLAMGLWGGLAIWKMRRELQSLRVLVANAGLQSTPPLHINKPIEQPVIQTPILDPTPLSGAGSALANPPREARILLDELQGKGTDAYRFPLGWYSSFKGATLQTAQFVRDVNHILLTGQSDSGKDNAALGMLLSLALTKTPQQCQFAIVDGKGLDWLAWEKKEHTWLLATDPEHIEQAMMKLTAERQRRRAILADAGVTKWDKYTGKDLPLLVVFISELLLLENTVGKSQLTGWLNAELTAARAFGIRYIIATQTASNFSTQWRSQISLFMAGFQPSPSQDAPNVGLTTNELDALHVVAPSSLPSPNNQAGGVFCVVQGNQALNVRTTLIDDRDLDYLMECLPNRVAPSQKVHDDLLTSMLAIAHQNGVKALSPQTEALQTATQQLSVTHPSEALPVATHLVPADEQRRILAVAARATSRRAVCREVYNAVGGTGYNNVRLVCDAAGLLMPTPTAMPTASAA</sequence>
<dbReference type="InterPro" id="IPR002543">
    <property type="entry name" value="FtsK_dom"/>
</dbReference>
<feature type="transmembrane region" description="Helical" evidence="4">
    <location>
        <begin position="6"/>
        <end position="23"/>
    </location>
</feature>
<accession>A0ABP9X5Z2</accession>
<evidence type="ECO:0000313" key="6">
    <source>
        <dbReference type="EMBL" id="GAA5530812.1"/>
    </source>
</evidence>
<feature type="domain" description="FtsK" evidence="5">
    <location>
        <begin position="109"/>
        <end position="292"/>
    </location>
</feature>
<dbReference type="InterPro" id="IPR027417">
    <property type="entry name" value="P-loop_NTPase"/>
</dbReference>
<keyword evidence="4" id="KW-1133">Transmembrane helix</keyword>
<dbReference type="InterPro" id="IPR050206">
    <property type="entry name" value="FtsK/SpoIIIE/SftA"/>
</dbReference>
<evidence type="ECO:0000256" key="1">
    <source>
        <dbReference type="ARBA" id="ARBA00022741"/>
    </source>
</evidence>
<feature type="binding site" evidence="3">
    <location>
        <begin position="128"/>
        <end position="135"/>
    </location>
    <ligand>
        <name>ATP</name>
        <dbReference type="ChEBI" id="CHEBI:30616"/>
    </ligand>
</feature>
<comment type="caution">
    <text evidence="6">The sequence shown here is derived from an EMBL/GenBank/DDBJ whole genome shotgun (WGS) entry which is preliminary data.</text>
</comment>
<keyword evidence="7" id="KW-1185">Reference proteome</keyword>
<name>A0ABP9X5Z2_9CHLR</name>
<dbReference type="SUPFAM" id="SSF52540">
    <property type="entry name" value="P-loop containing nucleoside triphosphate hydrolases"/>
    <property type="match status" value="1"/>
</dbReference>
<protein>
    <recommendedName>
        <fullName evidence="5">FtsK domain-containing protein</fullName>
    </recommendedName>
</protein>
<keyword evidence="1 3" id="KW-0547">Nucleotide-binding</keyword>
<keyword evidence="4" id="KW-0472">Membrane</keyword>
<evidence type="ECO:0000256" key="2">
    <source>
        <dbReference type="ARBA" id="ARBA00022840"/>
    </source>
</evidence>
<keyword evidence="2 3" id="KW-0067">ATP-binding</keyword>
<keyword evidence="4" id="KW-0812">Transmembrane</keyword>
<proteinExistence type="predicted"/>
<dbReference type="EMBL" id="BAABRU010000024">
    <property type="protein sequence ID" value="GAA5530812.1"/>
    <property type="molecule type" value="Genomic_DNA"/>
</dbReference>
<dbReference type="Pfam" id="PF01580">
    <property type="entry name" value="FtsK_SpoIIIE"/>
    <property type="match status" value="1"/>
</dbReference>
<dbReference type="PANTHER" id="PTHR22683:SF41">
    <property type="entry name" value="DNA TRANSLOCASE FTSK"/>
    <property type="match status" value="1"/>
</dbReference>
<dbReference type="PANTHER" id="PTHR22683">
    <property type="entry name" value="SPORULATION PROTEIN RELATED"/>
    <property type="match status" value="1"/>
</dbReference>
<gene>
    <name evidence="6" type="ORF">Hgul01_04635</name>
</gene>
<organism evidence="6 7">
    <name type="scientific">Herpetosiphon gulosus</name>
    <dbReference type="NCBI Taxonomy" id="1973496"/>
    <lineage>
        <taxon>Bacteria</taxon>
        <taxon>Bacillati</taxon>
        <taxon>Chloroflexota</taxon>
        <taxon>Chloroflexia</taxon>
        <taxon>Herpetosiphonales</taxon>
        <taxon>Herpetosiphonaceae</taxon>
        <taxon>Herpetosiphon</taxon>
    </lineage>
</organism>
<dbReference type="RefSeq" id="WP_345724408.1">
    <property type="nucleotide sequence ID" value="NZ_BAABRU010000024.1"/>
</dbReference>
<reference evidence="6 7" key="1">
    <citation type="submission" date="2024-02" db="EMBL/GenBank/DDBJ databases">
        <title>Herpetosiphon gulosus NBRC 112829.</title>
        <authorList>
            <person name="Ichikawa N."/>
            <person name="Katano-Makiyama Y."/>
            <person name="Hidaka K."/>
        </authorList>
    </citation>
    <scope>NUCLEOTIDE SEQUENCE [LARGE SCALE GENOMIC DNA]</scope>
    <source>
        <strain evidence="6 7">NBRC 112829</strain>
    </source>
</reference>
<evidence type="ECO:0000256" key="4">
    <source>
        <dbReference type="SAM" id="Phobius"/>
    </source>
</evidence>
<evidence type="ECO:0000259" key="5">
    <source>
        <dbReference type="PROSITE" id="PS50901"/>
    </source>
</evidence>
<dbReference type="PROSITE" id="PS50901">
    <property type="entry name" value="FTSK"/>
    <property type="match status" value="1"/>
</dbReference>
<dbReference type="Gene3D" id="3.40.50.300">
    <property type="entry name" value="P-loop containing nucleotide triphosphate hydrolases"/>
    <property type="match status" value="1"/>
</dbReference>
<evidence type="ECO:0000256" key="3">
    <source>
        <dbReference type="PROSITE-ProRule" id="PRU00289"/>
    </source>
</evidence>